<keyword evidence="1" id="KW-0479">Metal-binding</keyword>
<keyword evidence="3" id="KW-0862">Zinc</keyword>
<evidence type="ECO:0000256" key="2">
    <source>
        <dbReference type="ARBA" id="ARBA00022771"/>
    </source>
</evidence>
<keyword evidence="2 4" id="KW-0863">Zinc-finger</keyword>
<dbReference type="GO" id="GO:0008270">
    <property type="term" value="F:zinc ion binding"/>
    <property type="evidence" value="ECO:0007669"/>
    <property type="project" value="UniProtKB-KW"/>
</dbReference>
<feature type="domain" description="MYND-type" evidence="5">
    <location>
        <begin position="22"/>
        <end position="61"/>
    </location>
</feature>
<protein>
    <recommendedName>
        <fullName evidence="5">MYND-type domain-containing protein</fullName>
    </recommendedName>
</protein>
<dbReference type="PROSITE" id="PS50865">
    <property type="entry name" value="ZF_MYND_2"/>
    <property type="match status" value="1"/>
</dbReference>
<sequence>MPLVDSHRGIALGEINPDKRHCQYVFCQAYGKHKTCASCKYARYCSPECQRADWPNHKKVCKGFKTPIMDATAWRAAHDDLFTWAAVHALRAHWDPAYIHTHGLLVSVLFGDRLHGTSATPAHFQLVSIEALPFKEIEVRTGGAGFHSARDVKDCQRIQDEGGLGLAVAVFQYCNAESLDGNDVQCVNFVERYALTERRDPGYRRVSNARVLENTVKGHINGVALPEMLDRPEAVERPPANGIIQTFSAASLGIRFAGGGY</sequence>
<dbReference type="InterPro" id="IPR002893">
    <property type="entry name" value="Znf_MYND"/>
</dbReference>
<dbReference type="EMBL" id="AYKW01000007">
    <property type="protein sequence ID" value="PIL33566.1"/>
    <property type="molecule type" value="Genomic_DNA"/>
</dbReference>
<dbReference type="PROSITE" id="PS01360">
    <property type="entry name" value="ZF_MYND_1"/>
    <property type="match status" value="1"/>
</dbReference>
<name>A0A2G8SIH4_9APHY</name>
<dbReference type="Proteomes" id="UP000230002">
    <property type="component" value="Unassembled WGS sequence"/>
</dbReference>
<dbReference type="AlphaFoldDB" id="A0A2G8SIH4"/>
<accession>A0A2G8SIH4</accession>
<dbReference type="SUPFAM" id="SSF144232">
    <property type="entry name" value="HIT/MYND zinc finger-like"/>
    <property type="match status" value="1"/>
</dbReference>
<gene>
    <name evidence="6" type="ORF">GSI_04189</name>
</gene>
<proteinExistence type="predicted"/>
<reference evidence="6 7" key="1">
    <citation type="journal article" date="2015" name="Sci. Rep.">
        <title>Chromosome-level genome map provides insights into diverse defense mechanisms in the medicinal fungus Ganoderma sinense.</title>
        <authorList>
            <person name="Zhu Y."/>
            <person name="Xu J."/>
            <person name="Sun C."/>
            <person name="Zhou S."/>
            <person name="Xu H."/>
            <person name="Nelson D.R."/>
            <person name="Qian J."/>
            <person name="Song J."/>
            <person name="Luo H."/>
            <person name="Xiang L."/>
            <person name="Li Y."/>
            <person name="Xu Z."/>
            <person name="Ji A."/>
            <person name="Wang L."/>
            <person name="Lu S."/>
            <person name="Hayward A."/>
            <person name="Sun W."/>
            <person name="Li X."/>
            <person name="Schwartz D.C."/>
            <person name="Wang Y."/>
            <person name="Chen S."/>
        </authorList>
    </citation>
    <scope>NUCLEOTIDE SEQUENCE [LARGE SCALE GENOMIC DNA]</scope>
    <source>
        <strain evidence="6 7">ZZ0214-1</strain>
    </source>
</reference>
<evidence type="ECO:0000313" key="7">
    <source>
        <dbReference type="Proteomes" id="UP000230002"/>
    </source>
</evidence>
<dbReference type="Pfam" id="PF01753">
    <property type="entry name" value="zf-MYND"/>
    <property type="match status" value="1"/>
</dbReference>
<evidence type="ECO:0000259" key="5">
    <source>
        <dbReference type="PROSITE" id="PS50865"/>
    </source>
</evidence>
<evidence type="ECO:0000256" key="4">
    <source>
        <dbReference type="PROSITE-ProRule" id="PRU00134"/>
    </source>
</evidence>
<dbReference type="STRING" id="1077348.A0A2G8SIH4"/>
<evidence type="ECO:0000256" key="1">
    <source>
        <dbReference type="ARBA" id="ARBA00022723"/>
    </source>
</evidence>
<organism evidence="6 7">
    <name type="scientific">Ganoderma sinense ZZ0214-1</name>
    <dbReference type="NCBI Taxonomy" id="1077348"/>
    <lineage>
        <taxon>Eukaryota</taxon>
        <taxon>Fungi</taxon>
        <taxon>Dikarya</taxon>
        <taxon>Basidiomycota</taxon>
        <taxon>Agaricomycotina</taxon>
        <taxon>Agaricomycetes</taxon>
        <taxon>Polyporales</taxon>
        <taxon>Polyporaceae</taxon>
        <taxon>Ganoderma</taxon>
    </lineage>
</organism>
<keyword evidence="7" id="KW-1185">Reference proteome</keyword>
<evidence type="ECO:0000313" key="6">
    <source>
        <dbReference type="EMBL" id="PIL33566.1"/>
    </source>
</evidence>
<comment type="caution">
    <text evidence="6">The sequence shown here is derived from an EMBL/GenBank/DDBJ whole genome shotgun (WGS) entry which is preliminary data.</text>
</comment>
<dbReference type="OrthoDB" id="2734493at2759"/>
<dbReference type="Gene3D" id="6.10.140.2220">
    <property type="match status" value="1"/>
</dbReference>
<evidence type="ECO:0000256" key="3">
    <source>
        <dbReference type="ARBA" id="ARBA00022833"/>
    </source>
</evidence>